<evidence type="ECO:0000256" key="5">
    <source>
        <dbReference type="ARBA" id="ARBA00023134"/>
    </source>
</evidence>
<comment type="similarity">
    <text evidence="6">Belongs to the TRAFAC class dynamin-like GTPase superfamily. GB1/RHD3 GTPase family.</text>
</comment>
<evidence type="ECO:0000259" key="8">
    <source>
        <dbReference type="PROSITE" id="PS51715"/>
    </source>
</evidence>
<dbReference type="GO" id="GO:0045087">
    <property type="term" value="P:innate immune response"/>
    <property type="evidence" value="ECO:0007669"/>
    <property type="project" value="UniProtKB-KW"/>
</dbReference>
<keyword evidence="2" id="KW-0547">Nucleotide-binding</keyword>
<feature type="compositionally biased region" description="Basic and acidic residues" evidence="7">
    <location>
        <begin position="516"/>
        <end position="533"/>
    </location>
</feature>
<dbReference type="GO" id="GO:0003924">
    <property type="term" value="F:GTPase activity"/>
    <property type="evidence" value="ECO:0007669"/>
    <property type="project" value="InterPro"/>
</dbReference>
<dbReference type="Gene3D" id="3.40.50.300">
    <property type="entry name" value="P-loop containing nucleotide triphosphate hydrolases"/>
    <property type="match status" value="1"/>
</dbReference>
<dbReference type="InterPro" id="IPR030386">
    <property type="entry name" value="G_GB1_RHD3_dom"/>
</dbReference>
<feature type="region of interest" description="Disordered" evidence="7">
    <location>
        <begin position="516"/>
        <end position="579"/>
    </location>
</feature>
<dbReference type="Pfam" id="PF02841">
    <property type="entry name" value="GBP_C"/>
    <property type="match status" value="1"/>
</dbReference>
<feature type="compositionally biased region" description="Basic and acidic residues" evidence="7">
    <location>
        <begin position="545"/>
        <end position="555"/>
    </location>
</feature>
<proteinExistence type="inferred from homology"/>
<feature type="domain" description="GB1/RHD3-type G" evidence="8">
    <location>
        <begin position="36"/>
        <end position="294"/>
    </location>
</feature>
<evidence type="ECO:0000256" key="1">
    <source>
        <dbReference type="ARBA" id="ARBA00022588"/>
    </source>
</evidence>
<dbReference type="InterPro" id="IPR003191">
    <property type="entry name" value="Guanylate-bd/ATL_C"/>
</dbReference>
<dbReference type="AlphaFoldDB" id="A0A8B9VL16"/>
<feature type="compositionally biased region" description="Acidic residues" evidence="7">
    <location>
        <begin position="161"/>
        <end position="175"/>
    </location>
</feature>
<dbReference type="SUPFAM" id="SSF48340">
    <property type="entry name" value="Interferon-induced guanylate-binding protein 1 (GBP1), C-terminal domain"/>
    <property type="match status" value="1"/>
</dbReference>
<dbReference type="InterPro" id="IPR027417">
    <property type="entry name" value="P-loop_NTPase"/>
</dbReference>
<dbReference type="Ensembl" id="ENSAZOT00000025570.1">
    <property type="protein sequence ID" value="ENSAZOP00000023817.1"/>
    <property type="gene ID" value="ENSAZOG00000015377.1"/>
</dbReference>
<dbReference type="CDD" id="cd01851">
    <property type="entry name" value="GBP"/>
    <property type="match status" value="1"/>
</dbReference>
<evidence type="ECO:0000256" key="3">
    <source>
        <dbReference type="ARBA" id="ARBA00022801"/>
    </source>
</evidence>
<sequence>MASEIQMPEPVCLIENKKGKGLVVQPEALQLLSEITQPMVVVAIAGPYRSGKSYLLNRLAGQRRGFSLGSSVRAHTKGIWMWCVPHPCKPGHTLVLLDTEGLGDTEKGDTKNDTWIFVLAVLLSSTLIYNSKGTIDQQAMDNLHYVLKLSECVQVKTAPEEAGEEQAGEEQAGEEEAGHEQPGLDRRALFFSTFVWAVRDFTLQLEVDGKEISEDEYLENALKLKDGSSQEAQSYNRLRECIRQLFPERKCFVFDQPAWKKDLPHLEELPDNMLNPEFQQQVERFCSYIWQNCPPKTIPGGRKITGSRLGTLAENYVEAIRSGAVPCLESAVLALAQIENSAALKEAVDLYQRQMEQELPTETTQELLELHTRCEKEAMRLFMARAFKESREQFQEKLTVQLEALKEHFCIQNERASHEKCTAALQELFQDLDRQFKDGVYFMLGAYQLFQRDQQALVEQYRNLSGKGVKADAALQDFLQKREFMARTILKVDHELTEKEEQIKSLKAQYERAEKEREAERKREHESFRDGKPRQRKQREEEENMNDHQSKDQKKSTGGSKKNNPEDEQNSKGGGKSGDDSRYKMLFEFLEKVLDTVLSFLSLWFDYKIRMAFFTNHA</sequence>
<dbReference type="SUPFAM" id="SSF52540">
    <property type="entry name" value="P-loop containing nucleoside triphosphate hydrolases"/>
    <property type="match status" value="1"/>
</dbReference>
<evidence type="ECO:0000256" key="6">
    <source>
        <dbReference type="PROSITE-ProRule" id="PRU01052"/>
    </source>
</evidence>
<organism evidence="9 10">
    <name type="scientific">Anas zonorhyncha</name>
    <name type="common">Eastern spot-billed duck</name>
    <dbReference type="NCBI Taxonomy" id="75864"/>
    <lineage>
        <taxon>Eukaryota</taxon>
        <taxon>Metazoa</taxon>
        <taxon>Chordata</taxon>
        <taxon>Craniata</taxon>
        <taxon>Vertebrata</taxon>
        <taxon>Euteleostomi</taxon>
        <taxon>Archelosauria</taxon>
        <taxon>Archosauria</taxon>
        <taxon>Dinosauria</taxon>
        <taxon>Saurischia</taxon>
        <taxon>Theropoda</taxon>
        <taxon>Coelurosauria</taxon>
        <taxon>Aves</taxon>
        <taxon>Neognathae</taxon>
        <taxon>Galloanserae</taxon>
        <taxon>Anseriformes</taxon>
        <taxon>Anatidae</taxon>
        <taxon>Anatinae</taxon>
        <taxon>Anas</taxon>
    </lineage>
</organism>
<dbReference type="Gene3D" id="1.20.1000.10">
    <property type="entry name" value="Guanylate-binding protein, C-terminal domain"/>
    <property type="match status" value="1"/>
</dbReference>
<dbReference type="InterPro" id="IPR015894">
    <property type="entry name" value="Guanylate-bd_N"/>
</dbReference>
<keyword evidence="3" id="KW-0378">Hydrolase</keyword>
<name>A0A8B9VL16_9AVES</name>
<keyword evidence="4" id="KW-0391">Immunity</keyword>
<dbReference type="Pfam" id="PF02263">
    <property type="entry name" value="GBP"/>
    <property type="match status" value="1"/>
</dbReference>
<dbReference type="CDD" id="cd16269">
    <property type="entry name" value="GBP_C"/>
    <property type="match status" value="1"/>
</dbReference>
<dbReference type="GO" id="GO:0005525">
    <property type="term" value="F:GTP binding"/>
    <property type="evidence" value="ECO:0007669"/>
    <property type="project" value="UniProtKB-KW"/>
</dbReference>
<evidence type="ECO:0000256" key="2">
    <source>
        <dbReference type="ARBA" id="ARBA00022741"/>
    </source>
</evidence>
<accession>A0A8B9VL16</accession>
<protein>
    <submittedName>
        <fullName evidence="9">Guanylate binding protein 2</fullName>
    </submittedName>
</protein>
<evidence type="ECO:0000256" key="7">
    <source>
        <dbReference type="SAM" id="MobiDB-lite"/>
    </source>
</evidence>
<dbReference type="InterPro" id="IPR037684">
    <property type="entry name" value="GBP_C"/>
</dbReference>
<reference evidence="9" key="1">
    <citation type="submission" date="2025-08" db="UniProtKB">
        <authorList>
            <consortium name="Ensembl"/>
        </authorList>
    </citation>
    <scope>IDENTIFICATION</scope>
</reference>
<dbReference type="Proteomes" id="UP000694549">
    <property type="component" value="Unplaced"/>
</dbReference>
<keyword evidence="5" id="KW-0342">GTP-binding</keyword>
<dbReference type="PANTHER" id="PTHR10751">
    <property type="entry name" value="GUANYLATE BINDING PROTEIN"/>
    <property type="match status" value="1"/>
</dbReference>
<dbReference type="InterPro" id="IPR036543">
    <property type="entry name" value="Guanylate-bd_C_sf"/>
</dbReference>
<feature type="region of interest" description="Disordered" evidence="7">
    <location>
        <begin position="158"/>
        <end position="181"/>
    </location>
</feature>
<keyword evidence="10" id="KW-1185">Reference proteome</keyword>
<dbReference type="PROSITE" id="PS51715">
    <property type="entry name" value="G_GB1_RHD3"/>
    <property type="match status" value="1"/>
</dbReference>
<keyword evidence="1" id="KW-0399">Innate immunity</keyword>
<evidence type="ECO:0000313" key="9">
    <source>
        <dbReference type="Ensembl" id="ENSAZOP00000023817.1"/>
    </source>
</evidence>
<evidence type="ECO:0000256" key="4">
    <source>
        <dbReference type="ARBA" id="ARBA00022859"/>
    </source>
</evidence>
<evidence type="ECO:0000313" key="10">
    <source>
        <dbReference type="Proteomes" id="UP000694549"/>
    </source>
</evidence>
<dbReference type="FunFam" id="3.40.50.300:FF:000422">
    <property type="entry name" value="Guanylate-binding protein 1"/>
    <property type="match status" value="1"/>
</dbReference>
<reference evidence="9" key="2">
    <citation type="submission" date="2025-09" db="UniProtKB">
        <authorList>
            <consortium name="Ensembl"/>
        </authorList>
    </citation>
    <scope>IDENTIFICATION</scope>
</reference>